<feature type="transmembrane region" description="Helical" evidence="1">
    <location>
        <begin position="12"/>
        <end position="30"/>
    </location>
</feature>
<keyword evidence="1" id="KW-0812">Transmembrane</keyword>
<dbReference type="Proteomes" id="UP000095787">
    <property type="component" value="Unassembled WGS sequence"/>
</dbReference>
<organism evidence="2 3">
    <name type="scientific">[Ruminococcus] torques</name>
    <dbReference type="NCBI Taxonomy" id="33039"/>
    <lineage>
        <taxon>Bacteria</taxon>
        <taxon>Bacillati</taxon>
        <taxon>Bacillota</taxon>
        <taxon>Clostridia</taxon>
        <taxon>Lachnospirales</taxon>
        <taxon>Lachnospiraceae</taxon>
        <taxon>Mediterraneibacter</taxon>
    </lineage>
</organism>
<name>A0A174AIT7_9FIRM</name>
<evidence type="ECO:0000313" key="2">
    <source>
        <dbReference type="EMBL" id="CUN87809.1"/>
    </source>
</evidence>
<protein>
    <submittedName>
        <fullName evidence="2">Uncharacterized protein</fullName>
    </submittedName>
</protein>
<sequence>MKRKRKTAREIFIVICLFLTIFLAVLFAFGRTEIPAVVYMSVCTACLFGGVAAIQE</sequence>
<dbReference type="GeneID" id="97329505"/>
<reference evidence="2 3" key="1">
    <citation type="submission" date="2015-09" db="EMBL/GenBank/DDBJ databases">
        <authorList>
            <consortium name="Pathogen Informatics"/>
        </authorList>
    </citation>
    <scope>NUCLEOTIDE SEQUENCE [LARGE SCALE GENOMIC DNA]</scope>
    <source>
        <strain evidence="2 3">2789STDY5834841</strain>
    </source>
</reference>
<evidence type="ECO:0000313" key="3">
    <source>
        <dbReference type="Proteomes" id="UP000095787"/>
    </source>
</evidence>
<dbReference type="RefSeq" id="WP_009243362.1">
    <property type="nucleotide sequence ID" value="NZ_AP028249.1"/>
</dbReference>
<dbReference type="AlphaFoldDB" id="A0A174AIT7"/>
<evidence type="ECO:0000256" key="1">
    <source>
        <dbReference type="SAM" id="Phobius"/>
    </source>
</evidence>
<accession>A0A174AIT7</accession>
<feature type="transmembrane region" description="Helical" evidence="1">
    <location>
        <begin position="36"/>
        <end position="54"/>
    </location>
</feature>
<keyword evidence="1" id="KW-1133">Transmembrane helix</keyword>
<gene>
    <name evidence="2" type="ORF">ERS852456_01049</name>
</gene>
<keyword evidence="1" id="KW-0472">Membrane</keyword>
<proteinExistence type="predicted"/>
<dbReference type="EMBL" id="CYZO01000010">
    <property type="protein sequence ID" value="CUN87809.1"/>
    <property type="molecule type" value="Genomic_DNA"/>
</dbReference>